<evidence type="ECO:0000256" key="1">
    <source>
        <dbReference type="SAM" id="MobiDB-lite"/>
    </source>
</evidence>
<dbReference type="AlphaFoldDB" id="A0A915LJH3"/>
<reference evidence="3" key="1">
    <citation type="submission" date="2022-11" db="UniProtKB">
        <authorList>
            <consortium name="WormBaseParasite"/>
        </authorList>
    </citation>
    <scope>IDENTIFICATION</scope>
</reference>
<evidence type="ECO:0000313" key="2">
    <source>
        <dbReference type="Proteomes" id="UP000887561"/>
    </source>
</evidence>
<evidence type="ECO:0000313" key="3">
    <source>
        <dbReference type="WBParaSite" id="scaffold1271_cov160.g2813"/>
    </source>
</evidence>
<feature type="compositionally biased region" description="Polar residues" evidence="1">
    <location>
        <begin position="84"/>
        <end position="103"/>
    </location>
</feature>
<dbReference type="Proteomes" id="UP000887561">
    <property type="component" value="Unplaced"/>
</dbReference>
<protein>
    <submittedName>
        <fullName evidence="3">Uncharacterized protein</fullName>
    </submittedName>
</protein>
<proteinExistence type="predicted"/>
<name>A0A915LJH3_MELJA</name>
<feature type="region of interest" description="Disordered" evidence="1">
    <location>
        <begin position="58"/>
        <end position="103"/>
    </location>
</feature>
<sequence>MSEIDELTTDVVSTQRDLGILYIRVRRIEIWAESEHNFPHPLFPLDATIDAIRDRIRAREQTNGEQQQQNISSQENGHDDQVVPQLQQAPSQGSSDQIVPNRT</sequence>
<accession>A0A915LJH3</accession>
<feature type="compositionally biased region" description="Low complexity" evidence="1">
    <location>
        <begin position="64"/>
        <end position="75"/>
    </location>
</feature>
<dbReference type="WBParaSite" id="scaffold1271_cov160.g2813">
    <property type="protein sequence ID" value="scaffold1271_cov160.g2813"/>
    <property type="gene ID" value="scaffold1271_cov160.g2813"/>
</dbReference>
<organism evidence="2 3">
    <name type="scientific">Meloidogyne javanica</name>
    <name type="common">Root-knot nematode worm</name>
    <dbReference type="NCBI Taxonomy" id="6303"/>
    <lineage>
        <taxon>Eukaryota</taxon>
        <taxon>Metazoa</taxon>
        <taxon>Ecdysozoa</taxon>
        <taxon>Nematoda</taxon>
        <taxon>Chromadorea</taxon>
        <taxon>Rhabditida</taxon>
        <taxon>Tylenchina</taxon>
        <taxon>Tylenchomorpha</taxon>
        <taxon>Tylenchoidea</taxon>
        <taxon>Meloidogynidae</taxon>
        <taxon>Meloidogyninae</taxon>
        <taxon>Meloidogyne</taxon>
        <taxon>Meloidogyne incognita group</taxon>
    </lineage>
</organism>
<keyword evidence="2" id="KW-1185">Reference proteome</keyword>